<evidence type="ECO:0000256" key="2">
    <source>
        <dbReference type="ARBA" id="ARBA00022737"/>
    </source>
</evidence>
<keyword evidence="5" id="KW-0539">Nucleus</keyword>
<keyword evidence="3" id="KW-0227">DNA damage</keyword>
<dbReference type="SMART" id="SM00184">
    <property type="entry name" value="RING"/>
    <property type="match status" value="1"/>
</dbReference>
<organism evidence="9 10">
    <name type="scientific">Anaeramoeba flamelloides</name>
    <dbReference type="NCBI Taxonomy" id="1746091"/>
    <lineage>
        <taxon>Eukaryota</taxon>
        <taxon>Metamonada</taxon>
        <taxon>Anaeramoebidae</taxon>
        <taxon>Anaeramoeba</taxon>
    </lineage>
</organism>
<comment type="caution">
    <text evidence="9">The sequence shown here is derived from an EMBL/GenBank/DDBJ whole genome shotgun (WGS) entry which is preliminary data.</text>
</comment>
<keyword evidence="7" id="KW-0175">Coiled coil</keyword>
<dbReference type="Proteomes" id="UP001150062">
    <property type="component" value="Unassembled WGS sequence"/>
</dbReference>
<keyword evidence="4" id="KW-0234">DNA repair</keyword>
<keyword evidence="6" id="KW-0863">Zinc-finger</keyword>
<reference evidence="9" key="1">
    <citation type="submission" date="2022-08" db="EMBL/GenBank/DDBJ databases">
        <title>Novel sulfate-reducing endosymbionts in the free-living metamonad Anaeramoeba.</title>
        <authorList>
            <person name="Jerlstrom-Hultqvist J."/>
            <person name="Cepicka I."/>
            <person name="Gallot-Lavallee L."/>
            <person name="Salas-Leiva D."/>
            <person name="Curtis B.A."/>
            <person name="Zahonova K."/>
            <person name="Pipaliya S."/>
            <person name="Dacks J."/>
            <person name="Roger A.J."/>
        </authorList>
    </citation>
    <scope>NUCLEOTIDE SEQUENCE</scope>
    <source>
        <strain evidence="9">Schooner1</strain>
    </source>
</reference>
<dbReference type="EMBL" id="JAOAOG010000216">
    <property type="protein sequence ID" value="KAJ6239792.1"/>
    <property type="molecule type" value="Genomic_DNA"/>
</dbReference>
<keyword evidence="2" id="KW-0677">Repeat</keyword>
<sequence>MTFFLSEIECPICLDTLKTPIKMCKNGHSFCQVCIEIALHTSKQCPICRIETTKNSLSRNLFLENFIKKWKEIQKHHNNDGVYQELENLTKTNNTKEKPKIAIVDFEQLGNLHLDMKQQIEQLNTAATQLDKERDLWKTKTQEEQDKNENLENKVGQLEEALQILENDLNAYKNF</sequence>
<evidence type="ECO:0000313" key="10">
    <source>
        <dbReference type="Proteomes" id="UP001150062"/>
    </source>
</evidence>
<evidence type="ECO:0000256" key="1">
    <source>
        <dbReference type="ARBA" id="ARBA00004123"/>
    </source>
</evidence>
<accession>A0ABQ8Y6J3</accession>
<dbReference type="PANTHER" id="PTHR13763:SF0">
    <property type="entry name" value="BREAST CANCER TYPE 1 SUSCEPTIBILITY PROTEIN"/>
    <property type="match status" value="1"/>
</dbReference>
<keyword evidence="6" id="KW-0479">Metal-binding</keyword>
<dbReference type="InterPro" id="IPR001841">
    <property type="entry name" value="Znf_RING"/>
</dbReference>
<keyword evidence="6" id="KW-0862">Zinc</keyword>
<dbReference type="Gene3D" id="3.30.40.10">
    <property type="entry name" value="Zinc/RING finger domain, C3HC4 (zinc finger)"/>
    <property type="match status" value="1"/>
</dbReference>
<comment type="subcellular location">
    <subcellularLocation>
        <location evidence="1">Nucleus</location>
    </subcellularLocation>
</comment>
<evidence type="ECO:0000256" key="3">
    <source>
        <dbReference type="ARBA" id="ARBA00022763"/>
    </source>
</evidence>
<name>A0ABQ8Y6J3_9EUKA</name>
<dbReference type="InterPro" id="IPR031099">
    <property type="entry name" value="BRCA1-associated"/>
</dbReference>
<dbReference type="InterPro" id="IPR013083">
    <property type="entry name" value="Znf_RING/FYVE/PHD"/>
</dbReference>
<feature type="domain" description="RING-type" evidence="8">
    <location>
        <begin position="10"/>
        <end position="49"/>
    </location>
</feature>
<proteinExistence type="predicted"/>
<evidence type="ECO:0000256" key="4">
    <source>
        <dbReference type="ARBA" id="ARBA00023204"/>
    </source>
</evidence>
<evidence type="ECO:0000256" key="6">
    <source>
        <dbReference type="PROSITE-ProRule" id="PRU00175"/>
    </source>
</evidence>
<dbReference type="Pfam" id="PF13923">
    <property type="entry name" value="zf-C3HC4_2"/>
    <property type="match status" value="1"/>
</dbReference>
<evidence type="ECO:0000256" key="7">
    <source>
        <dbReference type="SAM" id="Coils"/>
    </source>
</evidence>
<dbReference type="PANTHER" id="PTHR13763">
    <property type="entry name" value="BREAST CANCER TYPE 1 SUSCEPTIBILITY PROTEIN BRCA1"/>
    <property type="match status" value="1"/>
</dbReference>
<dbReference type="PROSITE" id="PS50089">
    <property type="entry name" value="ZF_RING_2"/>
    <property type="match status" value="1"/>
</dbReference>
<evidence type="ECO:0000313" key="9">
    <source>
        <dbReference type="EMBL" id="KAJ6239792.1"/>
    </source>
</evidence>
<protein>
    <recommendedName>
        <fullName evidence="8">RING-type domain-containing protein</fullName>
    </recommendedName>
</protein>
<evidence type="ECO:0000259" key="8">
    <source>
        <dbReference type="PROSITE" id="PS50089"/>
    </source>
</evidence>
<evidence type="ECO:0000256" key="5">
    <source>
        <dbReference type="ARBA" id="ARBA00023242"/>
    </source>
</evidence>
<feature type="coiled-coil region" evidence="7">
    <location>
        <begin position="113"/>
        <end position="175"/>
    </location>
</feature>
<dbReference type="SUPFAM" id="SSF57850">
    <property type="entry name" value="RING/U-box"/>
    <property type="match status" value="1"/>
</dbReference>
<gene>
    <name evidence="9" type="ORF">M0813_24712</name>
</gene>
<keyword evidence="10" id="KW-1185">Reference proteome</keyword>